<evidence type="ECO:0000313" key="2">
    <source>
        <dbReference type="Proteomes" id="UP000028782"/>
    </source>
</evidence>
<organism evidence="1 2">
    <name type="scientific">Comamonas testosteroni TK102</name>
    <dbReference type="NCBI Taxonomy" id="1392005"/>
    <lineage>
        <taxon>Bacteria</taxon>
        <taxon>Pseudomonadati</taxon>
        <taxon>Pseudomonadota</taxon>
        <taxon>Betaproteobacteria</taxon>
        <taxon>Burkholderiales</taxon>
        <taxon>Comamonadaceae</taxon>
        <taxon>Comamonas</taxon>
    </lineage>
</organism>
<dbReference type="KEGG" id="ctes:O987_15217"/>
<dbReference type="EMBL" id="CP006704">
    <property type="protein sequence ID" value="AIJ47154.1"/>
    <property type="molecule type" value="Genomic_DNA"/>
</dbReference>
<dbReference type="HOGENOM" id="CLU_3288028_0_0_4"/>
<reference evidence="1 2" key="1">
    <citation type="journal article" date="2014" name="Genome Announc.">
        <title>Complete Genome Sequence of Polychlorinated Biphenyl Degrader Comamonas testosteroni TK102 (NBRC 109938).</title>
        <authorList>
            <person name="Fukuda K."/>
            <person name="Hosoyama A."/>
            <person name="Tsuchikane K."/>
            <person name="Ohji S."/>
            <person name="Yamazoe A."/>
            <person name="Fujita N."/>
            <person name="Shintani M."/>
            <person name="Kimbara K."/>
        </authorList>
    </citation>
    <scope>NUCLEOTIDE SEQUENCE [LARGE SCALE GENOMIC DNA]</scope>
    <source>
        <strain evidence="1">TK102</strain>
    </source>
</reference>
<protein>
    <submittedName>
        <fullName evidence="1">Uncharacterized protein</fullName>
    </submittedName>
</protein>
<evidence type="ECO:0000313" key="1">
    <source>
        <dbReference type="EMBL" id="AIJ47154.1"/>
    </source>
</evidence>
<name>A0A076PJW7_COMTE</name>
<dbReference type="AlphaFoldDB" id="A0A076PJW7"/>
<accession>A0A076PJW7</accession>
<proteinExistence type="predicted"/>
<gene>
    <name evidence="1" type="ORF">O987_15217</name>
</gene>
<sequence>MTTTVTDTAKAQPVKAAAAMSLMAWPWDERDRKRTPAFAA</sequence>
<dbReference type="Proteomes" id="UP000028782">
    <property type="component" value="Chromosome"/>
</dbReference>